<evidence type="ECO:0000256" key="4">
    <source>
        <dbReference type="ARBA" id="ARBA00023002"/>
    </source>
</evidence>
<dbReference type="AlphaFoldDB" id="A0A1R4KAS1"/>
<dbReference type="OrthoDB" id="9806257at2"/>
<proteinExistence type="predicted"/>
<dbReference type="Proteomes" id="UP000196778">
    <property type="component" value="Unassembled WGS sequence"/>
</dbReference>
<protein>
    <submittedName>
        <fullName evidence="6">Sarcosine oxidase</fullName>
        <ecNumber evidence="6">1.5.3.1</ecNumber>
    </submittedName>
</protein>
<dbReference type="SUPFAM" id="SSF54373">
    <property type="entry name" value="FAD-linked reductases, C-terminal domain"/>
    <property type="match status" value="1"/>
</dbReference>
<accession>A0A1R4KAS1</accession>
<keyword evidence="4 6" id="KW-0560">Oxidoreductase</keyword>
<comment type="cofactor">
    <cofactor evidence="1">
        <name>FAD</name>
        <dbReference type="ChEBI" id="CHEBI:57692"/>
    </cofactor>
</comment>
<dbReference type="GO" id="GO:0008115">
    <property type="term" value="F:sarcosine oxidase activity"/>
    <property type="evidence" value="ECO:0007669"/>
    <property type="project" value="UniProtKB-EC"/>
</dbReference>
<evidence type="ECO:0000313" key="6">
    <source>
        <dbReference type="EMBL" id="SJN41242.1"/>
    </source>
</evidence>
<feature type="domain" description="FAD dependent oxidoreductase" evidence="5">
    <location>
        <begin position="9"/>
        <end position="370"/>
    </location>
</feature>
<dbReference type="InterPro" id="IPR036188">
    <property type="entry name" value="FAD/NAD-bd_sf"/>
</dbReference>
<keyword evidence="3" id="KW-0274">FAD</keyword>
<dbReference type="EC" id="1.5.3.1" evidence="6"/>
<dbReference type="PANTHER" id="PTHR10961:SF7">
    <property type="entry name" value="FAD DEPENDENT OXIDOREDUCTASE DOMAIN-CONTAINING PROTEIN"/>
    <property type="match status" value="1"/>
</dbReference>
<dbReference type="SUPFAM" id="SSF51905">
    <property type="entry name" value="FAD/NAD(P)-binding domain"/>
    <property type="match status" value="1"/>
</dbReference>
<reference evidence="7" key="1">
    <citation type="submission" date="2017-02" db="EMBL/GenBank/DDBJ databases">
        <authorList>
            <person name="Dridi B."/>
        </authorList>
    </citation>
    <scope>NUCLEOTIDE SEQUENCE [LARGE SCALE GENOMIC DNA]</scope>
    <source>
        <strain evidence="7">EB411</strain>
    </source>
</reference>
<dbReference type="Gene3D" id="3.50.50.60">
    <property type="entry name" value="FAD/NAD(P)-binding domain"/>
    <property type="match status" value="1"/>
</dbReference>
<dbReference type="EMBL" id="FUKR01000072">
    <property type="protein sequence ID" value="SJN41242.1"/>
    <property type="molecule type" value="Genomic_DNA"/>
</dbReference>
<keyword evidence="7" id="KW-1185">Reference proteome</keyword>
<dbReference type="InterPro" id="IPR045170">
    <property type="entry name" value="MTOX"/>
</dbReference>
<dbReference type="GO" id="GO:0050660">
    <property type="term" value="F:flavin adenine dinucleotide binding"/>
    <property type="evidence" value="ECO:0007669"/>
    <property type="project" value="InterPro"/>
</dbReference>
<organism evidence="6 7">
    <name type="scientific">Mycetocola reblochoni REB411</name>
    <dbReference type="NCBI Taxonomy" id="1255698"/>
    <lineage>
        <taxon>Bacteria</taxon>
        <taxon>Bacillati</taxon>
        <taxon>Actinomycetota</taxon>
        <taxon>Actinomycetes</taxon>
        <taxon>Micrococcales</taxon>
        <taxon>Microbacteriaceae</taxon>
        <taxon>Mycetocola</taxon>
    </lineage>
</organism>
<evidence type="ECO:0000256" key="2">
    <source>
        <dbReference type="ARBA" id="ARBA00022630"/>
    </source>
</evidence>
<dbReference type="RefSeq" id="WP_087138497.1">
    <property type="nucleotide sequence ID" value="NZ_FUKR01000072.1"/>
</dbReference>
<evidence type="ECO:0000259" key="5">
    <source>
        <dbReference type="Pfam" id="PF01266"/>
    </source>
</evidence>
<evidence type="ECO:0000313" key="7">
    <source>
        <dbReference type="Proteomes" id="UP000196778"/>
    </source>
</evidence>
<dbReference type="Gene3D" id="3.30.9.10">
    <property type="entry name" value="D-Amino Acid Oxidase, subunit A, domain 2"/>
    <property type="match status" value="1"/>
</dbReference>
<evidence type="ECO:0000256" key="1">
    <source>
        <dbReference type="ARBA" id="ARBA00001974"/>
    </source>
</evidence>
<evidence type="ECO:0000256" key="3">
    <source>
        <dbReference type="ARBA" id="ARBA00022827"/>
    </source>
</evidence>
<dbReference type="PANTHER" id="PTHR10961">
    <property type="entry name" value="PEROXISOMAL SARCOSINE OXIDASE"/>
    <property type="match status" value="1"/>
</dbReference>
<keyword evidence="2" id="KW-0285">Flavoprotein</keyword>
<sequence length="394" mass="42175">MSAVIEEVDVAVVGVGTMGAMALWRLSRMRRPDGSPVRALGIEQFGGVHSHGAFSGESRLFRAAAKEGRLFTPALLESRDAWTELGRLSGRPLLLPSGVLSVAPSGHPDVAATRAAIDDHALPFRELDAEQLRREYPQFHVEDDDAGLLDVLGGALRPEAAVYTAVEQALAGGARVRHNTTVTAIDPADDTVTIVTTDGVVRAGRVIVTAGAWTAQLLPELSDLMVVTLYGLSWFIPRDIAAFMPDRFPGFMRDLGGVHAFGAPSIDGYSVKVSPHLDAEGLELGHPATVDEAPRELSRAQLRWMGERAREMFPSLDAEPVRWSVHPDAETRDHRPVIDTLADGRIVVASGMSGNGFKLAPAYGRMAAELAVQGASAGVHEEFSLAHHRRSAAG</sequence>
<dbReference type="InterPro" id="IPR006076">
    <property type="entry name" value="FAD-dep_OxRdtase"/>
</dbReference>
<dbReference type="Pfam" id="PF01266">
    <property type="entry name" value="DAO"/>
    <property type="match status" value="1"/>
</dbReference>
<name>A0A1R4KAS1_9MICO</name>
<gene>
    <name evidence="6" type="ORF">FM119_12515</name>
</gene>